<dbReference type="GO" id="GO:0009002">
    <property type="term" value="F:serine-type D-Ala-D-Ala carboxypeptidase activity"/>
    <property type="evidence" value="ECO:0007669"/>
    <property type="project" value="InterPro"/>
</dbReference>
<name>A0A949JDY4_9ACTN</name>
<feature type="active site" evidence="7">
    <location>
        <position position="734"/>
    </location>
</feature>
<dbReference type="PANTHER" id="PTHR21581:SF33">
    <property type="entry name" value="D-ALANYL-D-ALANINE CARBOXYPEPTIDASE DACB"/>
    <property type="match status" value="1"/>
</dbReference>
<dbReference type="Gene3D" id="3.40.710.10">
    <property type="entry name" value="DD-peptidase/beta-lactamase superfamily"/>
    <property type="match status" value="1"/>
</dbReference>
<dbReference type="GO" id="GO:0009252">
    <property type="term" value="P:peptidoglycan biosynthetic process"/>
    <property type="evidence" value="ECO:0007669"/>
    <property type="project" value="UniProtKB-KW"/>
</dbReference>
<comment type="caution">
    <text evidence="12">The sequence shown here is derived from an EMBL/GenBank/DDBJ whole genome shotgun (WGS) entry which is preliminary data.</text>
</comment>
<feature type="compositionally biased region" description="Basic and acidic residues" evidence="10">
    <location>
        <begin position="415"/>
        <end position="427"/>
    </location>
</feature>
<evidence type="ECO:0000256" key="10">
    <source>
        <dbReference type="SAM" id="MobiDB-lite"/>
    </source>
</evidence>
<feature type="compositionally biased region" description="Basic and acidic residues" evidence="10">
    <location>
        <begin position="138"/>
        <end position="147"/>
    </location>
</feature>
<dbReference type="AlphaFoldDB" id="A0A949JDY4"/>
<evidence type="ECO:0000313" key="12">
    <source>
        <dbReference type="EMBL" id="MBU7596775.1"/>
    </source>
</evidence>
<keyword evidence="6" id="KW-0961">Cell wall biogenesis/degradation</keyword>
<feature type="compositionally biased region" description="Basic and acidic residues" evidence="10">
    <location>
        <begin position="373"/>
        <end position="389"/>
    </location>
</feature>
<dbReference type="SUPFAM" id="SSF56601">
    <property type="entry name" value="beta-lactamase/transpeptidase-like"/>
    <property type="match status" value="1"/>
</dbReference>
<comment type="similarity">
    <text evidence="1 9">Belongs to the peptidase S11 family.</text>
</comment>
<feature type="compositionally biased region" description="Pro residues" evidence="10">
    <location>
        <begin position="26"/>
        <end position="36"/>
    </location>
</feature>
<feature type="active site" description="Proton acceptor" evidence="7">
    <location>
        <position position="671"/>
    </location>
</feature>
<dbReference type="InterPro" id="IPR012338">
    <property type="entry name" value="Beta-lactam/transpept-like"/>
</dbReference>
<evidence type="ECO:0000256" key="1">
    <source>
        <dbReference type="ARBA" id="ARBA00007164"/>
    </source>
</evidence>
<keyword evidence="12" id="KW-0121">Carboxypeptidase</keyword>
<feature type="compositionally biased region" description="Acidic residues" evidence="10">
    <location>
        <begin position="319"/>
        <end position="331"/>
    </location>
</feature>
<dbReference type="PANTHER" id="PTHR21581">
    <property type="entry name" value="D-ALANYL-D-ALANINE CARBOXYPEPTIDASE"/>
    <property type="match status" value="1"/>
</dbReference>
<proteinExistence type="inferred from homology"/>
<feature type="compositionally biased region" description="Low complexity" evidence="10">
    <location>
        <begin position="302"/>
        <end position="318"/>
    </location>
</feature>
<evidence type="ECO:0000256" key="8">
    <source>
        <dbReference type="PIRSR" id="PIRSR618044-2"/>
    </source>
</evidence>
<evidence type="ECO:0000256" key="6">
    <source>
        <dbReference type="ARBA" id="ARBA00023316"/>
    </source>
</evidence>
<evidence type="ECO:0000256" key="5">
    <source>
        <dbReference type="ARBA" id="ARBA00022984"/>
    </source>
</evidence>
<dbReference type="PRINTS" id="PR00725">
    <property type="entry name" value="DADACBPTASE1"/>
</dbReference>
<gene>
    <name evidence="12" type="ORF">JGS22_003755</name>
</gene>
<feature type="active site" description="Acyl-ester intermediate" evidence="7">
    <location>
        <position position="668"/>
    </location>
</feature>
<dbReference type="RefSeq" id="WP_211042325.1">
    <property type="nucleotide sequence ID" value="NZ_JAELVF020000001.1"/>
</dbReference>
<sequence length="988" mass="100383">MAGESPDRSKQQQSSGETTRQGDAVPPEPSAPPRPAKSPSDPRTLLGRESDRNTDEERGSTDSDAAKGAEADSGPDAEPAVEPDSDAADAGESTSAAHPADSPVDQPTTAFTFRARDAERAKGSEGSNKPKGAGNAKGAKDSTETKSAKSTKSTKSAAGSKSSKPAGSAKKDAADGSSDAEGAESPAAPKGSKRSTSSSSGKKPKETASSGAGSGSGAGAGSGSGTGAKAEKPRGADDDTAGTGGTARKHDERTTMLRIPTSAASAAASKSEDADADGTDAPVAEPEETESAGAAEAFNALSPEPENESGSGSASEAPPEAEADTEAEADAEAGSSESSGVEPERAPNSEPEVEVDTPSGVKPSAGAAAEPKPAAKSEPEPGSKAEPGPKSEAGAEPEADSATDSEKDSDSDDSGTEKPAEADDAEKSATAAAAAKSPAPSAKSEPAESDAADTDAAADSSTDPDTDAARPADAKPGAEPGAKPGAEPDSEPDAKLASEPGTAGSADEPERASRFVPLRSLDEPPRPPAPPAQPPAPPAGAPLPSAEPPEAERTRQQPLPPVPGQRPLDLLAQLTNKPAPPETPIRTLVRRVKIWTPLLGLLVLVVIGAQLLRPLPDPELKLTTQATHTFDGEKPTIAWPDRGQAALEVEGLGSLGTSGDQKPVPIASVAKTMTAYLLLRDHPMKAGADGKKIPVDKQAEDDAGLSAQGESTVDVKEGETLTQREALNAVMIASANNVARLVARWDSGTEKAFVEKMNKTADELGMKNTTYTDPSGLRKETVSTARDQVKLGRAAMKHEAFRESVRLPSYKDRNGKQQNNWNRLVPEFGTVGIKTGTTTAAGGNLLFAAEKEIGGTRQLIIGAVLSQHQPPIIDSVLAAGKDLILSAQDALESEVVLKKGAVVGAVDDGLGGRTPLVAAEEVAAVGWPGLKVELGLAEGKKGLPREAEAGTAVGRVTVGSGPGQVKVPVTLREELTEPGTGARLTRIF</sequence>
<dbReference type="GO" id="GO:0006508">
    <property type="term" value="P:proteolysis"/>
    <property type="evidence" value="ECO:0007669"/>
    <property type="project" value="InterPro"/>
</dbReference>
<feature type="domain" description="Peptidase S11 D-alanyl-D-alanine carboxypeptidase A N-terminal" evidence="11">
    <location>
        <begin position="661"/>
        <end position="852"/>
    </location>
</feature>
<feature type="compositionally biased region" description="Pro residues" evidence="10">
    <location>
        <begin position="526"/>
        <end position="547"/>
    </location>
</feature>
<accession>A0A949JDY4</accession>
<feature type="compositionally biased region" description="Low complexity" evidence="10">
    <location>
        <begin position="454"/>
        <end position="463"/>
    </location>
</feature>
<dbReference type="GO" id="GO:0008360">
    <property type="term" value="P:regulation of cell shape"/>
    <property type="evidence" value="ECO:0007669"/>
    <property type="project" value="UniProtKB-KW"/>
</dbReference>
<evidence type="ECO:0000256" key="4">
    <source>
        <dbReference type="ARBA" id="ARBA00022960"/>
    </source>
</evidence>
<keyword evidence="2" id="KW-0732">Signal</keyword>
<feature type="compositionally biased region" description="Low complexity" evidence="10">
    <location>
        <begin position="175"/>
        <end position="185"/>
    </location>
</feature>
<feature type="compositionally biased region" description="Low complexity" evidence="10">
    <location>
        <begin position="332"/>
        <end position="341"/>
    </location>
</feature>
<reference evidence="12" key="1">
    <citation type="submission" date="2021-06" db="EMBL/GenBank/DDBJ databases">
        <title>Sequencing of actinobacteria type strains.</title>
        <authorList>
            <person name="Nguyen G.-S."/>
            <person name="Wentzel A."/>
        </authorList>
    </citation>
    <scope>NUCLEOTIDE SEQUENCE</scope>
    <source>
        <strain evidence="12">P38-E01</strain>
    </source>
</reference>
<feature type="compositionally biased region" description="Polar residues" evidence="10">
    <location>
        <begin position="11"/>
        <end position="21"/>
    </location>
</feature>
<evidence type="ECO:0000259" key="11">
    <source>
        <dbReference type="Pfam" id="PF00768"/>
    </source>
</evidence>
<dbReference type="Proteomes" id="UP000694501">
    <property type="component" value="Unassembled WGS sequence"/>
</dbReference>
<feature type="compositionally biased region" description="Basic and acidic residues" evidence="10">
    <location>
        <begin position="46"/>
        <end position="70"/>
    </location>
</feature>
<keyword evidence="3" id="KW-0378">Hydrolase</keyword>
<evidence type="ECO:0000256" key="7">
    <source>
        <dbReference type="PIRSR" id="PIRSR618044-1"/>
    </source>
</evidence>
<evidence type="ECO:0000256" key="2">
    <source>
        <dbReference type="ARBA" id="ARBA00022729"/>
    </source>
</evidence>
<feature type="compositionally biased region" description="Low complexity" evidence="10">
    <location>
        <begin position="428"/>
        <end position="444"/>
    </location>
</feature>
<feature type="compositionally biased region" description="Acidic residues" evidence="10">
    <location>
        <begin position="73"/>
        <end position="89"/>
    </location>
</feature>
<feature type="compositionally biased region" description="Gly residues" evidence="10">
    <location>
        <begin position="212"/>
        <end position="226"/>
    </location>
</feature>
<feature type="compositionally biased region" description="Acidic residues" evidence="10">
    <location>
        <begin position="395"/>
        <end position="414"/>
    </location>
</feature>
<evidence type="ECO:0000256" key="3">
    <source>
        <dbReference type="ARBA" id="ARBA00022801"/>
    </source>
</evidence>
<feature type="compositionally biased region" description="Low complexity" evidence="10">
    <location>
        <begin position="148"/>
        <end position="168"/>
    </location>
</feature>
<keyword evidence="5" id="KW-0573">Peptidoglycan synthesis</keyword>
<keyword evidence="4" id="KW-0133">Cell shape</keyword>
<keyword evidence="12" id="KW-0645">Protease</keyword>
<feature type="compositionally biased region" description="Low complexity" evidence="10">
    <location>
        <begin position="194"/>
        <end position="211"/>
    </location>
</feature>
<dbReference type="GO" id="GO:0071555">
    <property type="term" value="P:cell wall organization"/>
    <property type="evidence" value="ECO:0007669"/>
    <property type="project" value="UniProtKB-KW"/>
</dbReference>
<dbReference type="EMBL" id="JAELVF020000001">
    <property type="protein sequence ID" value="MBU7596775.1"/>
    <property type="molecule type" value="Genomic_DNA"/>
</dbReference>
<dbReference type="InterPro" id="IPR001967">
    <property type="entry name" value="Peptidase_S11_N"/>
</dbReference>
<organism evidence="12 13">
    <name type="scientific">Streptomyces tardus</name>
    <dbReference type="NCBI Taxonomy" id="2780544"/>
    <lineage>
        <taxon>Bacteria</taxon>
        <taxon>Bacillati</taxon>
        <taxon>Actinomycetota</taxon>
        <taxon>Actinomycetes</taxon>
        <taxon>Kitasatosporales</taxon>
        <taxon>Streptomycetaceae</taxon>
        <taxon>Streptomyces</taxon>
    </lineage>
</organism>
<feature type="compositionally biased region" description="Basic and acidic residues" evidence="10">
    <location>
        <begin position="1"/>
        <end position="10"/>
    </location>
</feature>
<feature type="compositionally biased region" description="Basic and acidic residues" evidence="10">
    <location>
        <begin position="114"/>
        <end position="123"/>
    </location>
</feature>
<feature type="region of interest" description="Disordered" evidence="10">
    <location>
        <begin position="1"/>
        <end position="567"/>
    </location>
</feature>
<feature type="binding site" evidence="8">
    <location>
        <position position="834"/>
    </location>
    <ligand>
        <name>substrate</name>
    </ligand>
</feature>
<keyword evidence="13" id="KW-1185">Reference proteome</keyword>
<dbReference type="InterPro" id="IPR018044">
    <property type="entry name" value="Peptidase_S11"/>
</dbReference>
<evidence type="ECO:0000256" key="9">
    <source>
        <dbReference type="RuleBase" id="RU004016"/>
    </source>
</evidence>
<dbReference type="Pfam" id="PF00768">
    <property type="entry name" value="Peptidase_S11"/>
    <property type="match status" value="1"/>
</dbReference>
<protein>
    <submittedName>
        <fullName evidence="12">D-alanyl-D-alanine carboxypeptidase</fullName>
    </submittedName>
</protein>
<feature type="compositionally biased region" description="Low complexity" evidence="10">
    <location>
        <begin position="362"/>
        <end position="372"/>
    </location>
</feature>
<evidence type="ECO:0000313" key="13">
    <source>
        <dbReference type="Proteomes" id="UP000694501"/>
    </source>
</evidence>